<gene>
    <name evidence="1" type="ORF">CEXT_467671</name>
</gene>
<sequence>MCKSERIKISQASVGVRFNFRKEEHCFFRERISYLSAALARGLWHSPHCRPSTSARIQILQHALEGIVADVLYVHAVSMCLSCRFENIAWNTEDRAPSMFVFMHRNVAVFVFEFHITKISIAVQRLQVFLQDFRGKI</sequence>
<proteinExistence type="predicted"/>
<protein>
    <submittedName>
        <fullName evidence="1">Uncharacterized protein</fullName>
    </submittedName>
</protein>
<keyword evidence="2" id="KW-1185">Reference proteome</keyword>
<dbReference type="AlphaFoldDB" id="A0AAV4SV31"/>
<evidence type="ECO:0000313" key="1">
    <source>
        <dbReference type="EMBL" id="GIY37154.1"/>
    </source>
</evidence>
<reference evidence="1 2" key="1">
    <citation type="submission" date="2021-06" db="EMBL/GenBank/DDBJ databases">
        <title>Caerostris extrusa draft genome.</title>
        <authorList>
            <person name="Kono N."/>
            <person name="Arakawa K."/>
        </authorList>
    </citation>
    <scope>NUCLEOTIDE SEQUENCE [LARGE SCALE GENOMIC DNA]</scope>
</reference>
<evidence type="ECO:0000313" key="2">
    <source>
        <dbReference type="Proteomes" id="UP001054945"/>
    </source>
</evidence>
<name>A0AAV4SV31_CAEEX</name>
<dbReference type="Proteomes" id="UP001054945">
    <property type="component" value="Unassembled WGS sequence"/>
</dbReference>
<accession>A0AAV4SV31</accession>
<organism evidence="1 2">
    <name type="scientific">Caerostris extrusa</name>
    <name type="common">Bark spider</name>
    <name type="synonym">Caerostris bankana</name>
    <dbReference type="NCBI Taxonomy" id="172846"/>
    <lineage>
        <taxon>Eukaryota</taxon>
        <taxon>Metazoa</taxon>
        <taxon>Ecdysozoa</taxon>
        <taxon>Arthropoda</taxon>
        <taxon>Chelicerata</taxon>
        <taxon>Arachnida</taxon>
        <taxon>Araneae</taxon>
        <taxon>Araneomorphae</taxon>
        <taxon>Entelegynae</taxon>
        <taxon>Araneoidea</taxon>
        <taxon>Araneidae</taxon>
        <taxon>Caerostris</taxon>
    </lineage>
</organism>
<comment type="caution">
    <text evidence="1">The sequence shown here is derived from an EMBL/GenBank/DDBJ whole genome shotgun (WGS) entry which is preliminary data.</text>
</comment>
<dbReference type="EMBL" id="BPLR01010129">
    <property type="protein sequence ID" value="GIY37154.1"/>
    <property type="molecule type" value="Genomic_DNA"/>
</dbReference>